<accession>A0A6A5T4G6</accession>
<sequence length="260" mass="29677">MEPTNRSQDQTEFELHGLQHVDYTVYPYYEYVPNSIKPCSTLDAPALQPNVFHLLSCGHIVAVDEDDRHCARNCQHVVEWAAIHRSSTWAVGNEYSRIPDDHLPPPSHMQLHDDLYCETCTGIPIERYKALRPPTSELLPTAYPSFRRCLALTLPTIRSVTGLTEEQAKVLLSAPFSNPQHRGFGLKNWTHVLRCGHEVRCTPTRPCGYNCVDAPQCRGRYSLHTEKQSDVVVCKECVMRAELVYTRYANLEAARDREQN</sequence>
<evidence type="ECO:0000313" key="1">
    <source>
        <dbReference type="EMBL" id="KAF1947493.1"/>
    </source>
</evidence>
<organism evidence="1 2">
    <name type="scientific">Clathrospora elynae</name>
    <dbReference type="NCBI Taxonomy" id="706981"/>
    <lineage>
        <taxon>Eukaryota</taxon>
        <taxon>Fungi</taxon>
        <taxon>Dikarya</taxon>
        <taxon>Ascomycota</taxon>
        <taxon>Pezizomycotina</taxon>
        <taxon>Dothideomycetes</taxon>
        <taxon>Pleosporomycetidae</taxon>
        <taxon>Pleosporales</taxon>
        <taxon>Diademaceae</taxon>
        <taxon>Clathrospora</taxon>
    </lineage>
</organism>
<dbReference type="AlphaFoldDB" id="A0A6A5T4G6"/>
<name>A0A6A5T4G6_9PLEO</name>
<evidence type="ECO:0000313" key="2">
    <source>
        <dbReference type="Proteomes" id="UP000800038"/>
    </source>
</evidence>
<dbReference type="EMBL" id="ML975998">
    <property type="protein sequence ID" value="KAF1947493.1"/>
    <property type="molecule type" value="Genomic_DNA"/>
</dbReference>
<dbReference type="OrthoDB" id="3690919at2759"/>
<keyword evidence="2" id="KW-1185">Reference proteome</keyword>
<proteinExistence type="predicted"/>
<dbReference type="Proteomes" id="UP000800038">
    <property type="component" value="Unassembled WGS sequence"/>
</dbReference>
<reference evidence="1" key="1">
    <citation type="journal article" date="2020" name="Stud. Mycol.">
        <title>101 Dothideomycetes genomes: a test case for predicting lifestyles and emergence of pathogens.</title>
        <authorList>
            <person name="Haridas S."/>
            <person name="Albert R."/>
            <person name="Binder M."/>
            <person name="Bloem J."/>
            <person name="Labutti K."/>
            <person name="Salamov A."/>
            <person name="Andreopoulos B."/>
            <person name="Baker S."/>
            <person name="Barry K."/>
            <person name="Bills G."/>
            <person name="Bluhm B."/>
            <person name="Cannon C."/>
            <person name="Castanera R."/>
            <person name="Culley D."/>
            <person name="Daum C."/>
            <person name="Ezra D."/>
            <person name="Gonzalez J."/>
            <person name="Henrissat B."/>
            <person name="Kuo A."/>
            <person name="Liang C."/>
            <person name="Lipzen A."/>
            <person name="Lutzoni F."/>
            <person name="Magnuson J."/>
            <person name="Mondo S."/>
            <person name="Nolan M."/>
            <person name="Ohm R."/>
            <person name="Pangilinan J."/>
            <person name="Park H.-J."/>
            <person name="Ramirez L."/>
            <person name="Alfaro M."/>
            <person name="Sun H."/>
            <person name="Tritt A."/>
            <person name="Yoshinaga Y."/>
            <person name="Zwiers L.-H."/>
            <person name="Turgeon B."/>
            <person name="Goodwin S."/>
            <person name="Spatafora J."/>
            <person name="Crous P."/>
            <person name="Grigoriev I."/>
        </authorList>
    </citation>
    <scope>NUCLEOTIDE SEQUENCE</scope>
    <source>
        <strain evidence="1">CBS 161.51</strain>
    </source>
</reference>
<protein>
    <submittedName>
        <fullName evidence="1">Uncharacterized protein</fullName>
    </submittedName>
</protein>
<gene>
    <name evidence="1" type="ORF">EJ02DRAFT_449671</name>
</gene>